<protein>
    <submittedName>
        <fullName evidence="2">Uncharacterized protein</fullName>
    </submittedName>
</protein>
<comment type="caution">
    <text evidence="2">The sequence shown here is derived from an EMBL/GenBank/DDBJ whole genome shotgun (WGS) entry which is preliminary data.</text>
</comment>
<proteinExistence type="predicted"/>
<evidence type="ECO:0000313" key="3">
    <source>
        <dbReference type="Proteomes" id="UP000887458"/>
    </source>
</evidence>
<feature type="transmembrane region" description="Helical" evidence="1">
    <location>
        <begin position="65"/>
        <end position="83"/>
    </location>
</feature>
<keyword evidence="3" id="KW-1185">Reference proteome</keyword>
<dbReference type="Proteomes" id="UP000887458">
    <property type="component" value="Unassembled WGS sequence"/>
</dbReference>
<reference evidence="2 3" key="2">
    <citation type="journal article" date="2022" name="Mol. Biol. Evol.">
        <title>Comparative Genomics Reveals Insights into the Divergent Evolution of Astigmatic Mites and Household Pest Adaptations.</title>
        <authorList>
            <person name="Xiong Q."/>
            <person name="Wan A.T."/>
            <person name="Liu X."/>
            <person name="Fung C.S."/>
            <person name="Xiao X."/>
            <person name="Malainual N."/>
            <person name="Hou J."/>
            <person name="Wang L."/>
            <person name="Wang M."/>
            <person name="Yang K.Y."/>
            <person name="Cui Y."/>
            <person name="Leung E.L."/>
            <person name="Nong W."/>
            <person name="Shin S.K."/>
            <person name="Au S.W."/>
            <person name="Jeong K.Y."/>
            <person name="Chew F.T."/>
            <person name="Hui J.H."/>
            <person name="Leung T.F."/>
            <person name="Tungtrongchitr A."/>
            <person name="Zhong N."/>
            <person name="Liu Z."/>
            <person name="Tsui S.K."/>
        </authorList>
    </citation>
    <scope>NUCLEOTIDE SEQUENCE [LARGE SCALE GENOMIC DNA]</scope>
    <source>
        <strain evidence="2">Derp</strain>
    </source>
</reference>
<sequence length="125" mass="13520">MVDFIVPFVDLDGSVVDVDDAKDDVNIESNNSSLVFFCSCCITGVSDTPIRCANGMYSSSLSESITIILFVVVAISSTLSIGLSWLDNFSTLLAILFFLFIIKFVFRNKSESILGTIRSPSGDGL</sequence>
<evidence type="ECO:0000256" key="1">
    <source>
        <dbReference type="SAM" id="Phobius"/>
    </source>
</evidence>
<accession>A0ABQ8JBE2</accession>
<name>A0ABQ8JBE2_DERPT</name>
<reference evidence="2 3" key="1">
    <citation type="journal article" date="2018" name="J. Allergy Clin. Immunol.">
        <title>High-quality assembly of Dermatophagoides pteronyssinus genome and transcriptome reveals a wide range of novel allergens.</title>
        <authorList>
            <person name="Liu X.Y."/>
            <person name="Yang K.Y."/>
            <person name="Wang M.Q."/>
            <person name="Kwok J.S."/>
            <person name="Zeng X."/>
            <person name="Yang Z."/>
            <person name="Xiao X.J."/>
            <person name="Lau C.P."/>
            <person name="Li Y."/>
            <person name="Huang Z.M."/>
            <person name="Ba J.G."/>
            <person name="Yim A.K."/>
            <person name="Ouyang C.Y."/>
            <person name="Ngai S.M."/>
            <person name="Chan T.F."/>
            <person name="Leung E.L."/>
            <person name="Liu L."/>
            <person name="Liu Z.G."/>
            <person name="Tsui S.K."/>
        </authorList>
    </citation>
    <scope>NUCLEOTIDE SEQUENCE [LARGE SCALE GENOMIC DNA]</scope>
    <source>
        <strain evidence="2">Derp</strain>
    </source>
</reference>
<keyword evidence="1" id="KW-1133">Transmembrane helix</keyword>
<gene>
    <name evidence="2" type="ORF">DERP_001576</name>
</gene>
<feature type="transmembrane region" description="Helical" evidence="1">
    <location>
        <begin position="89"/>
        <end position="106"/>
    </location>
</feature>
<dbReference type="EMBL" id="NJHN03000054">
    <property type="protein sequence ID" value="KAH9419745.1"/>
    <property type="molecule type" value="Genomic_DNA"/>
</dbReference>
<evidence type="ECO:0000313" key="2">
    <source>
        <dbReference type="EMBL" id="KAH9419745.1"/>
    </source>
</evidence>
<organism evidence="2 3">
    <name type="scientific">Dermatophagoides pteronyssinus</name>
    <name type="common">European house dust mite</name>
    <dbReference type="NCBI Taxonomy" id="6956"/>
    <lineage>
        <taxon>Eukaryota</taxon>
        <taxon>Metazoa</taxon>
        <taxon>Ecdysozoa</taxon>
        <taxon>Arthropoda</taxon>
        <taxon>Chelicerata</taxon>
        <taxon>Arachnida</taxon>
        <taxon>Acari</taxon>
        <taxon>Acariformes</taxon>
        <taxon>Sarcoptiformes</taxon>
        <taxon>Astigmata</taxon>
        <taxon>Psoroptidia</taxon>
        <taxon>Analgoidea</taxon>
        <taxon>Pyroglyphidae</taxon>
        <taxon>Dermatophagoidinae</taxon>
        <taxon>Dermatophagoides</taxon>
    </lineage>
</organism>
<keyword evidence="1" id="KW-0812">Transmembrane</keyword>
<keyword evidence="1" id="KW-0472">Membrane</keyword>